<dbReference type="InterPro" id="IPR001357">
    <property type="entry name" value="BRCT_dom"/>
</dbReference>
<sequence>MPRVKIDYVVSFSSEDPENPASNLLAWEVSKKRWLCAKGEPSCSVVLQLPRAVKISAVQVGAHHAALVEVLVGRSEKPNEPFQVLVPSCIFLTPAESRKNTGAERVRSFGAEQLSAARDQHWDRVRVVCSQPYNKHCKYGLNFVHISEPEGSASATAPAATAAPVPAAAPAPAIAPAVSALLADAGSSSDDEFRPGELFAKHKSPGAADTGAQIRQATSQAIKNISDSATKLVKTPISKQAKRQTHTDEPCSSRGSRQRDDLMYTDDDDRPHAKIDHIVQRHKDERSKEEAKKPTEKKHDRKTSNDTKDKKEESQKASQSDKHRDKNERTPKDDRKNRPDPVSRVSKDEPSTSSSRDKSEKDRKRSRDDRPQKAGGDFNSILKGVTFALSGYVNPRRANVRDKAIEMGARCERDWNQQCNYLICAFPNTPKLKQVRAGPGGATVPVARAEWVEECYRLRRRLPWRWYATEPHHAQAPPEGATTAADDDSGGDDRRDDDECDTDDEIEKAMRKQKKRRTDSSPSSSRDKTDHSESSRRDKRDANMSNTARGRDEAVSNTLRGRDDNVSNTSRGRDEDVTNTSRDNANVSNTSDVMFVRDERMQGNVTVDDSDDDKTDEEDGDAGAERIDKSKALPDLFTGSTFVIDASVARAAFDTALLARYVRAYGGIVMDEDQLDSDSSVSYILSADGESNAAPPAQRVRPDWVWRCHAERRLHPLQDYLLT</sequence>
<feature type="region of interest" description="Disordered" evidence="1">
    <location>
        <begin position="470"/>
        <end position="627"/>
    </location>
</feature>
<evidence type="ECO:0000313" key="4">
    <source>
        <dbReference type="Proteomes" id="UP001549920"/>
    </source>
</evidence>
<feature type="compositionally biased region" description="Basic and acidic residues" evidence="1">
    <location>
        <begin position="549"/>
        <end position="576"/>
    </location>
</feature>
<dbReference type="PANTHER" id="PTHR11370">
    <property type="entry name" value="DNA-REPAIR PROTEIN XRCC1"/>
    <property type="match status" value="1"/>
</dbReference>
<dbReference type="InterPro" id="IPR036420">
    <property type="entry name" value="BRCT_dom_sf"/>
</dbReference>
<evidence type="ECO:0000256" key="1">
    <source>
        <dbReference type="SAM" id="MobiDB-lite"/>
    </source>
</evidence>
<dbReference type="Pfam" id="PF00533">
    <property type="entry name" value="BRCT"/>
    <property type="match status" value="1"/>
</dbReference>
<dbReference type="Gene3D" id="3.40.50.10190">
    <property type="entry name" value="BRCT domain"/>
    <property type="match status" value="2"/>
</dbReference>
<evidence type="ECO:0000259" key="2">
    <source>
        <dbReference type="PROSITE" id="PS50172"/>
    </source>
</evidence>
<feature type="domain" description="BRCT" evidence="2">
    <location>
        <begin position="377"/>
        <end position="469"/>
    </location>
</feature>
<dbReference type="Proteomes" id="UP001549920">
    <property type="component" value="Unassembled WGS sequence"/>
</dbReference>
<dbReference type="SUPFAM" id="SSF49785">
    <property type="entry name" value="Galactose-binding domain-like"/>
    <property type="match status" value="1"/>
</dbReference>
<dbReference type="SMART" id="SM00292">
    <property type="entry name" value="BRCT"/>
    <property type="match status" value="2"/>
</dbReference>
<protein>
    <recommendedName>
        <fullName evidence="2">BRCT domain-containing protein</fullName>
    </recommendedName>
</protein>
<dbReference type="PANTHER" id="PTHR11370:SF5">
    <property type="entry name" value="DNA REPAIR PROTEIN XRCC1"/>
    <property type="match status" value="1"/>
</dbReference>
<dbReference type="EMBL" id="JBEUOH010000015">
    <property type="protein sequence ID" value="KAL0878464.1"/>
    <property type="molecule type" value="Genomic_DNA"/>
</dbReference>
<feature type="region of interest" description="Disordered" evidence="1">
    <location>
        <begin position="186"/>
        <end position="214"/>
    </location>
</feature>
<feature type="compositionally biased region" description="Basic and acidic residues" evidence="1">
    <location>
        <begin position="269"/>
        <end position="372"/>
    </location>
</feature>
<feature type="compositionally biased region" description="Acidic residues" evidence="1">
    <location>
        <begin position="608"/>
        <end position="622"/>
    </location>
</feature>
<accession>A0ABR3HPQ7</accession>
<feature type="compositionally biased region" description="Polar residues" evidence="1">
    <location>
        <begin position="578"/>
        <end position="592"/>
    </location>
</feature>
<keyword evidence="4" id="KW-1185">Reference proteome</keyword>
<reference evidence="3 4" key="1">
    <citation type="submission" date="2024-06" db="EMBL/GenBank/DDBJ databases">
        <title>A chromosome-level genome assembly of beet webworm, Loxostege sticticalis.</title>
        <authorList>
            <person name="Zhang Y."/>
        </authorList>
    </citation>
    <scope>NUCLEOTIDE SEQUENCE [LARGE SCALE GENOMIC DNA]</scope>
    <source>
        <strain evidence="3">AQ026</strain>
        <tissue evidence="3">Whole body</tissue>
    </source>
</reference>
<dbReference type="InterPro" id="IPR008979">
    <property type="entry name" value="Galactose-bd-like_sf"/>
</dbReference>
<dbReference type="InterPro" id="IPR031916">
    <property type="entry name" value="LIG3_BRCT"/>
</dbReference>
<organism evidence="3 4">
    <name type="scientific">Loxostege sticticalis</name>
    <name type="common">Beet webworm moth</name>
    <dbReference type="NCBI Taxonomy" id="481309"/>
    <lineage>
        <taxon>Eukaryota</taxon>
        <taxon>Metazoa</taxon>
        <taxon>Ecdysozoa</taxon>
        <taxon>Arthropoda</taxon>
        <taxon>Hexapoda</taxon>
        <taxon>Insecta</taxon>
        <taxon>Pterygota</taxon>
        <taxon>Neoptera</taxon>
        <taxon>Endopterygota</taxon>
        <taxon>Lepidoptera</taxon>
        <taxon>Glossata</taxon>
        <taxon>Ditrysia</taxon>
        <taxon>Pyraloidea</taxon>
        <taxon>Crambidae</taxon>
        <taxon>Pyraustinae</taxon>
        <taxon>Loxostege</taxon>
    </lineage>
</organism>
<feature type="compositionally biased region" description="Acidic residues" evidence="1">
    <location>
        <begin position="485"/>
        <end position="506"/>
    </location>
</feature>
<comment type="caution">
    <text evidence="3">The sequence shown here is derived from an EMBL/GenBank/DDBJ whole genome shotgun (WGS) entry which is preliminary data.</text>
</comment>
<feature type="compositionally biased region" description="Basic and acidic residues" evidence="1">
    <location>
        <begin position="245"/>
        <end position="262"/>
    </location>
</feature>
<name>A0ABR3HPQ7_LOXSC</name>
<feature type="domain" description="BRCT" evidence="2">
    <location>
        <begin position="632"/>
        <end position="722"/>
    </location>
</feature>
<dbReference type="Pfam" id="PF16759">
    <property type="entry name" value="LIG3_BRCT"/>
    <property type="match status" value="1"/>
</dbReference>
<dbReference type="Gene3D" id="2.60.120.260">
    <property type="entry name" value="Galactose-binding domain-like"/>
    <property type="match status" value="1"/>
</dbReference>
<feature type="compositionally biased region" description="Basic and acidic residues" evidence="1">
    <location>
        <begin position="525"/>
        <end position="542"/>
    </location>
</feature>
<dbReference type="Pfam" id="PF01834">
    <property type="entry name" value="XRCC1_N"/>
    <property type="match status" value="1"/>
</dbReference>
<dbReference type="PROSITE" id="PS50172">
    <property type="entry name" value="BRCT"/>
    <property type="match status" value="2"/>
</dbReference>
<gene>
    <name evidence="3" type="ORF">ABMA27_003560</name>
</gene>
<dbReference type="InterPro" id="IPR002706">
    <property type="entry name" value="Xrcc1_N"/>
</dbReference>
<evidence type="ECO:0000313" key="3">
    <source>
        <dbReference type="EMBL" id="KAL0878464.1"/>
    </source>
</evidence>
<dbReference type="SUPFAM" id="SSF52113">
    <property type="entry name" value="BRCT domain"/>
    <property type="match status" value="2"/>
</dbReference>
<proteinExistence type="predicted"/>
<feature type="region of interest" description="Disordered" evidence="1">
    <location>
        <begin position="234"/>
        <end position="378"/>
    </location>
</feature>